<keyword evidence="3" id="KW-1185">Reference proteome</keyword>
<dbReference type="EMBL" id="KV722330">
    <property type="protein sequence ID" value="OCH96600.1"/>
    <property type="molecule type" value="Genomic_DNA"/>
</dbReference>
<organism evidence="2 3">
    <name type="scientific">Obba rivulosa</name>
    <dbReference type="NCBI Taxonomy" id="1052685"/>
    <lineage>
        <taxon>Eukaryota</taxon>
        <taxon>Fungi</taxon>
        <taxon>Dikarya</taxon>
        <taxon>Basidiomycota</taxon>
        <taxon>Agaricomycotina</taxon>
        <taxon>Agaricomycetes</taxon>
        <taxon>Polyporales</taxon>
        <taxon>Gelatoporiaceae</taxon>
        <taxon>Obba</taxon>
    </lineage>
</organism>
<accession>A0A8E2DVJ8</accession>
<feature type="region of interest" description="Disordered" evidence="1">
    <location>
        <begin position="118"/>
        <end position="154"/>
    </location>
</feature>
<feature type="compositionally biased region" description="Polar residues" evidence="1">
    <location>
        <begin position="118"/>
        <end position="133"/>
    </location>
</feature>
<evidence type="ECO:0000313" key="3">
    <source>
        <dbReference type="Proteomes" id="UP000250043"/>
    </source>
</evidence>
<proteinExistence type="predicted"/>
<evidence type="ECO:0000256" key="1">
    <source>
        <dbReference type="SAM" id="MobiDB-lite"/>
    </source>
</evidence>
<dbReference type="AlphaFoldDB" id="A0A8E2DVJ8"/>
<evidence type="ECO:0000313" key="2">
    <source>
        <dbReference type="EMBL" id="OCH96600.1"/>
    </source>
</evidence>
<name>A0A8E2DVJ8_9APHY</name>
<sequence>MLKRQRPSSPIPSLPTLPGEQLGPSFESFERVTKRRRQFTPSGSGTPGNPYDDGEDDDDDEQNVDSEDGRSEYFQGRSRWQEQAGEYKHANTLLHDLHAEQRHRMLFSSSSSFLSHSTTALQHSHTDNTTSTADMPAGHHSNQHLTSPSPPLAQSSKVVTAGLFPHSRIGSEVTDDVEVQKVIQRYENTNRLLASLDLSRRQRLGHQ</sequence>
<dbReference type="OrthoDB" id="3262473at2759"/>
<gene>
    <name evidence="2" type="ORF">OBBRIDRAFT_787165</name>
</gene>
<feature type="compositionally biased region" description="Polar residues" evidence="1">
    <location>
        <begin position="143"/>
        <end position="154"/>
    </location>
</feature>
<feature type="compositionally biased region" description="Acidic residues" evidence="1">
    <location>
        <begin position="52"/>
        <end position="66"/>
    </location>
</feature>
<reference evidence="2 3" key="1">
    <citation type="submission" date="2016-07" db="EMBL/GenBank/DDBJ databases">
        <title>Draft genome of the white-rot fungus Obba rivulosa 3A-2.</title>
        <authorList>
            <consortium name="DOE Joint Genome Institute"/>
            <person name="Miettinen O."/>
            <person name="Riley R."/>
            <person name="Acob R."/>
            <person name="Barry K."/>
            <person name="Cullen D."/>
            <person name="De Vries R."/>
            <person name="Hainaut M."/>
            <person name="Hatakka A."/>
            <person name="Henrissat B."/>
            <person name="Hilden K."/>
            <person name="Kuo R."/>
            <person name="Labutti K."/>
            <person name="Lipzen A."/>
            <person name="Makela M.R."/>
            <person name="Sandor L."/>
            <person name="Spatafora J.W."/>
            <person name="Grigoriev I.V."/>
            <person name="Hibbett D.S."/>
        </authorList>
    </citation>
    <scope>NUCLEOTIDE SEQUENCE [LARGE SCALE GENOMIC DNA]</scope>
    <source>
        <strain evidence="2 3">3A-2</strain>
    </source>
</reference>
<dbReference type="Proteomes" id="UP000250043">
    <property type="component" value="Unassembled WGS sequence"/>
</dbReference>
<protein>
    <submittedName>
        <fullName evidence="2">Uncharacterized protein</fullName>
    </submittedName>
</protein>
<feature type="region of interest" description="Disordered" evidence="1">
    <location>
        <begin position="1"/>
        <end position="74"/>
    </location>
</feature>